<dbReference type="Proteomes" id="UP001221142">
    <property type="component" value="Unassembled WGS sequence"/>
</dbReference>
<dbReference type="GO" id="GO:0008270">
    <property type="term" value="F:zinc ion binding"/>
    <property type="evidence" value="ECO:0007669"/>
    <property type="project" value="UniProtKB-KW"/>
</dbReference>
<evidence type="ECO:0000259" key="5">
    <source>
        <dbReference type="PROSITE" id="PS50865"/>
    </source>
</evidence>
<name>A0AAD7BP20_9AGAR</name>
<keyword evidence="7" id="KW-1185">Reference proteome</keyword>
<evidence type="ECO:0000313" key="7">
    <source>
        <dbReference type="Proteomes" id="UP001221142"/>
    </source>
</evidence>
<sequence>MTTIHPAFLPRNISKLPFSLQRFARNALSQGSWTAPGPPTMANAIHHLADTKPEETLGLLPVIYAHLDLSLIPSLEIATVTTVQGAMHSTMLNWAYLERALRSPGFHLQLPSTCGLVCGHGWNGSLFIRPALEVAIKFRHHPPTQLAILSTPGLRRVIAAAWVRQVQTFDVDGDLTMQFGFIATALEAQWKHAENERDQQGCLDVASPALDIYYATVAVHQIVLGLLGTLSMDQHLPSPVPRNFRWELEALLAAEASEPHVDGFLEVTLDLAAKCPTLSDRVAHTVGGAHFLLEQILDLSPNMLPYVLSHGLISPLVSALGVTSIDHPSGLTFPLDIALESLVPLLRVGLGYPWVEQALEAGLLNQVILWGSKRDTTAEHPENVTRFLEDVLPQNLVYSPLILEMKKAFANVETPSANGQFARSAFHAPWNKLKALADDRWKILEGWEAECRPSFMCGRVSTNRGRVSTNRDDFRRCSNCRTAAYCSEACQRADWTDGHREDCQSHPDARREFVHVGLHHRDRAFLRHLLRMDYLRLRVPIAIDMVRFMAENPDTPLVVNFDYTQGTTQFKVLPLSHLDSSKILPPYSRRLQRAGGRLPLFATTSEFYDGLKEIVRTAKGVEDAELELQVSELIEKTDRNGVEEIHYG</sequence>
<comment type="caution">
    <text evidence="6">The sequence shown here is derived from an EMBL/GenBank/DDBJ whole genome shotgun (WGS) entry which is preliminary data.</text>
</comment>
<reference evidence="6" key="1">
    <citation type="submission" date="2023-03" db="EMBL/GenBank/DDBJ databases">
        <title>Massive genome expansion in bonnet fungi (Mycena s.s.) driven by repeated elements and novel gene families across ecological guilds.</title>
        <authorList>
            <consortium name="Lawrence Berkeley National Laboratory"/>
            <person name="Harder C.B."/>
            <person name="Miyauchi S."/>
            <person name="Viragh M."/>
            <person name="Kuo A."/>
            <person name="Thoen E."/>
            <person name="Andreopoulos B."/>
            <person name="Lu D."/>
            <person name="Skrede I."/>
            <person name="Drula E."/>
            <person name="Henrissat B."/>
            <person name="Morin E."/>
            <person name="Kohler A."/>
            <person name="Barry K."/>
            <person name="LaButti K."/>
            <person name="Morin E."/>
            <person name="Salamov A."/>
            <person name="Lipzen A."/>
            <person name="Mereny Z."/>
            <person name="Hegedus B."/>
            <person name="Baldrian P."/>
            <person name="Stursova M."/>
            <person name="Weitz H."/>
            <person name="Taylor A."/>
            <person name="Grigoriev I.V."/>
            <person name="Nagy L.G."/>
            <person name="Martin F."/>
            <person name="Kauserud H."/>
        </authorList>
    </citation>
    <scope>NUCLEOTIDE SEQUENCE</scope>
    <source>
        <strain evidence="6">9284</strain>
    </source>
</reference>
<dbReference type="AlphaFoldDB" id="A0AAD7BP20"/>
<evidence type="ECO:0000256" key="3">
    <source>
        <dbReference type="ARBA" id="ARBA00022833"/>
    </source>
</evidence>
<accession>A0AAD7BP20</accession>
<dbReference type="Pfam" id="PF01753">
    <property type="entry name" value="zf-MYND"/>
    <property type="match status" value="1"/>
</dbReference>
<organism evidence="6 7">
    <name type="scientific">Roridomyces roridus</name>
    <dbReference type="NCBI Taxonomy" id="1738132"/>
    <lineage>
        <taxon>Eukaryota</taxon>
        <taxon>Fungi</taxon>
        <taxon>Dikarya</taxon>
        <taxon>Basidiomycota</taxon>
        <taxon>Agaricomycotina</taxon>
        <taxon>Agaricomycetes</taxon>
        <taxon>Agaricomycetidae</taxon>
        <taxon>Agaricales</taxon>
        <taxon>Marasmiineae</taxon>
        <taxon>Mycenaceae</taxon>
        <taxon>Roridomyces</taxon>
    </lineage>
</organism>
<dbReference type="Gene3D" id="6.10.140.2220">
    <property type="match status" value="1"/>
</dbReference>
<evidence type="ECO:0000256" key="4">
    <source>
        <dbReference type="PROSITE-ProRule" id="PRU00134"/>
    </source>
</evidence>
<evidence type="ECO:0000256" key="2">
    <source>
        <dbReference type="ARBA" id="ARBA00022771"/>
    </source>
</evidence>
<gene>
    <name evidence="6" type="ORF">FB45DRAFT_1060679</name>
</gene>
<evidence type="ECO:0000313" key="6">
    <source>
        <dbReference type="EMBL" id="KAJ7626206.1"/>
    </source>
</evidence>
<protein>
    <recommendedName>
        <fullName evidence="5">MYND-type domain-containing protein</fullName>
    </recommendedName>
</protein>
<keyword evidence="1" id="KW-0479">Metal-binding</keyword>
<dbReference type="PROSITE" id="PS50865">
    <property type="entry name" value="ZF_MYND_2"/>
    <property type="match status" value="1"/>
</dbReference>
<feature type="domain" description="MYND-type" evidence="5">
    <location>
        <begin position="454"/>
        <end position="503"/>
    </location>
</feature>
<keyword evidence="3" id="KW-0862">Zinc</keyword>
<keyword evidence="2 4" id="KW-0863">Zinc-finger</keyword>
<evidence type="ECO:0000256" key="1">
    <source>
        <dbReference type="ARBA" id="ARBA00022723"/>
    </source>
</evidence>
<proteinExistence type="predicted"/>
<dbReference type="SUPFAM" id="SSF144232">
    <property type="entry name" value="HIT/MYND zinc finger-like"/>
    <property type="match status" value="1"/>
</dbReference>
<dbReference type="EMBL" id="JARKIF010000012">
    <property type="protein sequence ID" value="KAJ7626206.1"/>
    <property type="molecule type" value="Genomic_DNA"/>
</dbReference>
<dbReference type="InterPro" id="IPR002893">
    <property type="entry name" value="Znf_MYND"/>
</dbReference>